<name>A0ABX8H0A3_9BACT</name>
<evidence type="ECO:0000313" key="5">
    <source>
        <dbReference type="EMBL" id="QWG09937.1"/>
    </source>
</evidence>
<dbReference type="EMBL" id="CP076129">
    <property type="protein sequence ID" value="QWG09910.1"/>
    <property type="molecule type" value="Genomic_DNA"/>
</dbReference>
<dbReference type="EMBL" id="CP076129">
    <property type="protein sequence ID" value="QWG09893.1"/>
    <property type="molecule type" value="Genomic_DNA"/>
</dbReference>
<gene>
    <name evidence="2" type="ORF">KM029_19570</name>
    <name evidence="3" type="ORF">KM029_19625</name>
    <name evidence="4" type="ORF">KM029_19710</name>
    <name evidence="5" type="ORF">KM029_19845</name>
    <name evidence="1" type="ORF">KM029_21845</name>
</gene>
<evidence type="ECO:0000313" key="4">
    <source>
        <dbReference type="EMBL" id="QWG09910.1"/>
    </source>
</evidence>
<dbReference type="EMBL" id="CP076129">
    <property type="protein sequence ID" value="QWG09251.1"/>
    <property type="molecule type" value="Genomic_DNA"/>
</dbReference>
<proteinExistence type="predicted"/>
<dbReference type="RefSeq" id="WP_144075934.1">
    <property type="nucleotide sequence ID" value="NZ_CP076129.1"/>
</dbReference>
<accession>A0ABX8H0A3</accession>
<evidence type="ECO:0000313" key="2">
    <source>
        <dbReference type="EMBL" id="QWG09882.1"/>
    </source>
</evidence>
<dbReference type="Proteomes" id="UP000682802">
    <property type="component" value="Chromosome 2"/>
</dbReference>
<dbReference type="EMBL" id="CP076129">
    <property type="protein sequence ID" value="QWG09882.1"/>
    <property type="molecule type" value="Genomic_DNA"/>
</dbReference>
<dbReference type="EMBL" id="CP076129">
    <property type="protein sequence ID" value="QWG09937.1"/>
    <property type="molecule type" value="Genomic_DNA"/>
</dbReference>
<evidence type="ECO:0000313" key="6">
    <source>
        <dbReference type="Proteomes" id="UP000682802"/>
    </source>
</evidence>
<keyword evidence="6" id="KW-1185">Reference proteome</keyword>
<evidence type="ECO:0000313" key="1">
    <source>
        <dbReference type="EMBL" id="QWG09251.1"/>
    </source>
</evidence>
<evidence type="ECO:0000313" key="3">
    <source>
        <dbReference type="EMBL" id="QWG09893.1"/>
    </source>
</evidence>
<organism evidence="1 6">
    <name type="scientific">Flammeovirga kamogawensis</name>
    <dbReference type="NCBI Taxonomy" id="373891"/>
    <lineage>
        <taxon>Bacteria</taxon>
        <taxon>Pseudomonadati</taxon>
        <taxon>Bacteroidota</taxon>
        <taxon>Cytophagia</taxon>
        <taxon>Cytophagales</taxon>
        <taxon>Flammeovirgaceae</taxon>
        <taxon>Flammeovirga</taxon>
    </lineage>
</organism>
<evidence type="ECO:0008006" key="7">
    <source>
        <dbReference type="Google" id="ProtNLM"/>
    </source>
</evidence>
<reference evidence="1 6" key="1">
    <citation type="submission" date="2021-05" db="EMBL/GenBank/DDBJ databases">
        <title>Comparative genomic studies on the polysaccharide-degrading batcterial strains of the Flammeovirga genus.</title>
        <authorList>
            <person name="Zewei F."/>
            <person name="Zheng Z."/>
            <person name="Yu L."/>
            <person name="Ruyue G."/>
            <person name="Yanhong M."/>
            <person name="Yuanyuan C."/>
            <person name="Jingyan G."/>
            <person name="Wenjun H."/>
        </authorList>
    </citation>
    <scope>NUCLEOTIDE SEQUENCE [LARGE SCALE GENOMIC DNA]</scope>
    <source>
        <strain evidence="1 6">YS10</strain>
    </source>
</reference>
<protein>
    <recommendedName>
        <fullName evidence="7">Phage protein</fullName>
    </recommendedName>
</protein>
<sequence>MQKFNLIFLQSGKTLISQKQYSDWKEIQDDFQGYIASVGFNSIDEIKEYIQFDYKLTEEKAIKESNKIFKSNTDFVEVEL</sequence>